<dbReference type="PROSITE" id="PS00018">
    <property type="entry name" value="EF_HAND_1"/>
    <property type="match status" value="1"/>
</dbReference>
<evidence type="ECO:0008006" key="5">
    <source>
        <dbReference type="Google" id="ProtNLM"/>
    </source>
</evidence>
<feature type="chain" id="PRO_5012840002" description="HupE/UreJ family protein" evidence="2">
    <location>
        <begin position="22"/>
        <end position="379"/>
    </location>
</feature>
<keyword evidence="2" id="KW-0732">Signal</keyword>
<keyword evidence="4" id="KW-1185">Reference proteome</keyword>
<dbReference type="EMBL" id="CYGY02000109">
    <property type="protein sequence ID" value="SIT51208.1"/>
    <property type="molecule type" value="Genomic_DNA"/>
</dbReference>
<name>A0A1N7SV23_9BURK</name>
<gene>
    <name evidence="3" type="ORF">BN2476_1090028</name>
</gene>
<feature type="transmembrane region" description="Helical" evidence="1">
    <location>
        <begin position="345"/>
        <end position="363"/>
    </location>
</feature>
<keyword evidence="1" id="KW-1133">Transmembrane helix</keyword>
<feature type="transmembrane region" description="Helical" evidence="1">
    <location>
        <begin position="278"/>
        <end position="297"/>
    </location>
</feature>
<dbReference type="InterPro" id="IPR018247">
    <property type="entry name" value="EF_Hand_1_Ca_BS"/>
</dbReference>
<dbReference type="OrthoDB" id="9808870at2"/>
<protein>
    <recommendedName>
        <fullName evidence="5">HupE/UreJ family protein</fullName>
    </recommendedName>
</protein>
<feature type="transmembrane region" description="Helical" evidence="1">
    <location>
        <begin position="227"/>
        <end position="247"/>
    </location>
</feature>
<dbReference type="AlphaFoldDB" id="A0A1N7SV23"/>
<sequence>MRRVVLAFVLALLIAPAFAHKASDAYLTLERSGQALRGQWDIALRDLDNALGLDENGDGDITWGEVRSRKRDIAAYALAHLKVSSGGKLCALEPTGQLIDSHTDGTYAVLTFTGQCPRASPTLSIDYRLFEGLDPQHRGLLNFVENGESRSVVFSADAPHRIVGTDTGGPLTQFAMYLNEGVWHIWTGYDHILFLLSLLLPAVLIREGHAWQPGTSFRRAFIDVTKVVTAFTVAHSITLTLAALSIVVLPSRLVESGIALSVVLAALNNLFPHVTNGRWMAAFGFGLLHGLGFAGALHDLGLPAGSLALSLAGFNLGVEAGQLAIVFVYLPLAFSLRATWTYRRVVLTGGSAVTATVAMIWLLERALNVPIFSSFAAPL</sequence>
<feature type="signal peptide" evidence="2">
    <location>
        <begin position="1"/>
        <end position="21"/>
    </location>
</feature>
<feature type="transmembrane region" description="Helical" evidence="1">
    <location>
        <begin position="183"/>
        <end position="206"/>
    </location>
</feature>
<dbReference type="InterPro" id="IPR032809">
    <property type="entry name" value="Put_HupE_UreJ"/>
</dbReference>
<keyword evidence="1" id="KW-0812">Transmembrane</keyword>
<evidence type="ECO:0000256" key="1">
    <source>
        <dbReference type="SAM" id="Phobius"/>
    </source>
</evidence>
<dbReference type="Pfam" id="PF13795">
    <property type="entry name" value="HupE_UreJ_2"/>
    <property type="match status" value="1"/>
</dbReference>
<feature type="transmembrane region" description="Helical" evidence="1">
    <location>
        <begin position="309"/>
        <end position="333"/>
    </location>
</feature>
<keyword evidence="1" id="KW-0472">Membrane</keyword>
<reference evidence="3" key="1">
    <citation type="submission" date="2016-12" db="EMBL/GenBank/DDBJ databases">
        <authorList>
            <person name="Moulin L."/>
        </authorList>
    </citation>
    <scope>NUCLEOTIDE SEQUENCE [LARGE SCALE GENOMIC DNA]</scope>
    <source>
        <strain evidence="3">STM 7183</strain>
    </source>
</reference>
<feature type="transmembrane region" description="Helical" evidence="1">
    <location>
        <begin position="253"/>
        <end position="271"/>
    </location>
</feature>
<proteinExistence type="predicted"/>
<organism evidence="3 4">
    <name type="scientific">Paraburkholderia piptadeniae</name>
    <dbReference type="NCBI Taxonomy" id="1701573"/>
    <lineage>
        <taxon>Bacteria</taxon>
        <taxon>Pseudomonadati</taxon>
        <taxon>Pseudomonadota</taxon>
        <taxon>Betaproteobacteria</taxon>
        <taxon>Burkholderiales</taxon>
        <taxon>Burkholderiaceae</taxon>
        <taxon>Paraburkholderia</taxon>
    </lineage>
</organism>
<accession>A0A1N7SV23</accession>
<dbReference type="Proteomes" id="UP000195569">
    <property type="component" value="Unassembled WGS sequence"/>
</dbReference>
<evidence type="ECO:0000313" key="4">
    <source>
        <dbReference type="Proteomes" id="UP000195569"/>
    </source>
</evidence>
<dbReference type="RefSeq" id="WP_087739722.1">
    <property type="nucleotide sequence ID" value="NZ_CYGY02000109.1"/>
</dbReference>
<evidence type="ECO:0000256" key="2">
    <source>
        <dbReference type="SAM" id="SignalP"/>
    </source>
</evidence>
<comment type="caution">
    <text evidence="3">The sequence shown here is derived from an EMBL/GenBank/DDBJ whole genome shotgun (WGS) entry which is preliminary data.</text>
</comment>
<evidence type="ECO:0000313" key="3">
    <source>
        <dbReference type="EMBL" id="SIT51208.1"/>
    </source>
</evidence>